<dbReference type="EMBL" id="PDLN01000025">
    <property type="protein sequence ID" value="RDW56641.1"/>
    <property type="molecule type" value="Genomic_DNA"/>
</dbReference>
<evidence type="ECO:0000259" key="3">
    <source>
        <dbReference type="Pfam" id="PF25411"/>
    </source>
</evidence>
<dbReference type="Proteomes" id="UP000256328">
    <property type="component" value="Unassembled WGS sequence"/>
</dbReference>
<feature type="domain" description="DUF7888" evidence="3">
    <location>
        <begin position="57"/>
        <end position="130"/>
    </location>
</feature>
<evidence type="ECO:0000256" key="2">
    <source>
        <dbReference type="SAM" id="SignalP"/>
    </source>
</evidence>
<keyword evidence="1" id="KW-0812">Transmembrane</keyword>
<evidence type="ECO:0000313" key="4">
    <source>
        <dbReference type="EMBL" id="RDW56641.1"/>
    </source>
</evidence>
<dbReference type="OrthoDB" id="10321091at2759"/>
<dbReference type="AlphaFoldDB" id="A0A3D8Q472"/>
<reference evidence="4 5" key="1">
    <citation type="journal article" date="2018" name="IMA Fungus">
        <title>IMA Genome-F 9: Draft genome sequence of Annulohypoxylon stygium, Aspergillus mulundensis, Berkeleyomyces basicola (syn. Thielaviopsis basicola), Ceratocystis smalleyi, two Cercospora beticola strains, Coleophoma cylindrospora, Fusarium fracticaudum, Phialophora cf. hyalina, and Morchella septimelata.</title>
        <authorList>
            <person name="Wingfield B.D."/>
            <person name="Bills G.F."/>
            <person name="Dong Y."/>
            <person name="Huang W."/>
            <person name="Nel W.J."/>
            <person name="Swalarsk-Parry B.S."/>
            <person name="Vaghefi N."/>
            <person name="Wilken P.M."/>
            <person name="An Z."/>
            <person name="de Beer Z.W."/>
            <person name="De Vos L."/>
            <person name="Chen L."/>
            <person name="Duong T.A."/>
            <person name="Gao Y."/>
            <person name="Hammerbacher A."/>
            <person name="Kikkert J.R."/>
            <person name="Li Y."/>
            <person name="Li H."/>
            <person name="Li K."/>
            <person name="Li Q."/>
            <person name="Liu X."/>
            <person name="Ma X."/>
            <person name="Naidoo K."/>
            <person name="Pethybridge S.J."/>
            <person name="Sun J."/>
            <person name="Steenkamp E.T."/>
            <person name="van der Nest M.A."/>
            <person name="van Wyk S."/>
            <person name="Wingfield M.J."/>
            <person name="Xiong C."/>
            <person name="Yue Q."/>
            <person name="Zhang X."/>
        </authorList>
    </citation>
    <scope>NUCLEOTIDE SEQUENCE [LARGE SCALE GENOMIC DNA]</scope>
    <source>
        <strain evidence="4 5">BP5796</strain>
    </source>
</reference>
<accession>A0A3D8Q472</accession>
<dbReference type="InterPro" id="IPR057210">
    <property type="entry name" value="DUF7888"/>
</dbReference>
<name>A0A3D8Q472_9HELO</name>
<proteinExistence type="predicted"/>
<keyword evidence="1" id="KW-0472">Membrane</keyword>
<sequence>MKFSFNALALLAATAIAAPTVTELKDAQALSTPATSEIDTRQNPAQVIGLGILGIATLSAIAAGMTIDSMIKQGIQEWTMVREQFTQGTVENMKAKRNNPKEAAICYNQGYAVSNETLMYERASMVLKVNAGLGIKLHTK</sequence>
<feature type="chain" id="PRO_5017828858" description="DUF7888 domain-containing protein" evidence="2">
    <location>
        <begin position="18"/>
        <end position="140"/>
    </location>
</feature>
<keyword evidence="2" id="KW-0732">Signal</keyword>
<comment type="caution">
    <text evidence="4">The sequence shown here is derived from an EMBL/GenBank/DDBJ whole genome shotgun (WGS) entry which is preliminary data.</text>
</comment>
<feature type="transmembrane region" description="Helical" evidence="1">
    <location>
        <begin position="48"/>
        <end position="67"/>
    </location>
</feature>
<evidence type="ECO:0000256" key="1">
    <source>
        <dbReference type="SAM" id="Phobius"/>
    </source>
</evidence>
<dbReference type="Pfam" id="PF25411">
    <property type="entry name" value="DUF7888"/>
    <property type="match status" value="1"/>
</dbReference>
<keyword evidence="1" id="KW-1133">Transmembrane helix</keyword>
<organism evidence="4 5">
    <name type="scientific">Coleophoma crateriformis</name>
    <dbReference type="NCBI Taxonomy" id="565419"/>
    <lineage>
        <taxon>Eukaryota</taxon>
        <taxon>Fungi</taxon>
        <taxon>Dikarya</taxon>
        <taxon>Ascomycota</taxon>
        <taxon>Pezizomycotina</taxon>
        <taxon>Leotiomycetes</taxon>
        <taxon>Helotiales</taxon>
        <taxon>Dermateaceae</taxon>
        <taxon>Coleophoma</taxon>
    </lineage>
</organism>
<feature type="signal peptide" evidence="2">
    <location>
        <begin position="1"/>
        <end position="17"/>
    </location>
</feature>
<protein>
    <recommendedName>
        <fullName evidence="3">DUF7888 domain-containing protein</fullName>
    </recommendedName>
</protein>
<gene>
    <name evidence="4" type="ORF">BP5796_13106</name>
</gene>
<evidence type="ECO:0000313" key="5">
    <source>
        <dbReference type="Proteomes" id="UP000256328"/>
    </source>
</evidence>
<keyword evidence="5" id="KW-1185">Reference proteome</keyword>